<sequence length="68" mass="7644">MYTLDSELLINLKFSGLFLIIGYHRPVPEYIGNMTSLVRLSLETNQFNGSLPPEIGEAGQFRDAQSHC</sequence>
<name>A0ABS8WQU9_DATST</name>
<keyword evidence="2" id="KW-1185">Reference proteome</keyword>
<comment type="caution">
    <text evidence="1">The sequence shown here is derived from an EMBL/GenBank/DDBJ whole genome shotgun (WGS) entry which is preliminary data.</text>
</comment>
<proteinExistence type="predicted"/>
<organism evidence="1 2">
    <name type="scientific">Datura stramonium</name>
    <name type="common">Jimsonweed</name>
    <name type="synonym">Common thornapple</name>
    <dbReference type="NCBI Taxonomy" id="4076"/>
    <lineage>
        <taxon>Eukaryota</taxon>
        <taxon>Viridiplantae</taxon>
        <taxon>Streptophyta</taxon>
        <taxon>Embryophyta</taxon>
        <taxon>Tracheophyta</taxon>
        <taxon>Spermatophyta</taxon>
        <taxon>Magnoliopsida</taxon>
        <taxon>eudicotyledons</taxon>
        <taxon>Gunneridae</taxon>
        <taxon>Pentapetalae</taxon>
        <taxon>asterids</taxon>
        <taxon>lamiids</taxon>
        <taxon>Solanales</taxon>
        <taxon>Solanaceae</taxon>
        <taxon>Solanoideae</taxon>
        <taxon>Datureae</taxon>
        <taxon>Datura</taxon>
    </lineage>
</organism>
<gene>
    <name evidence="1" type="ORF">HAX54_050118</name>
</gene>
<dbReference type="InterPro" id="IPR032675">
    <property type="entry name" value="LRR_dom_sf"/>
</dbReference>
<dbReference type="Proteomes" id="UP000823775">
    <property type="component" value="Unassembled WGS sequence"/>
</dbReference>
<reference evidence="1 2" key="1">
    <citation type="journal article" date="2021" name="BMC Genomics">
        <title>Datura genome reveals duplications of psychoactive alkaloid biosynthetic genes and high mutation rate following tissue culture.</title>
        <authorList>
            <person name="Rajewski A."/>
            <person name="Carter-House D."/>
            <person name="Stajich J."/>
            <person name="Litt A."/>
        </authorList>
    </citation>
    <scope>NUCLEOTIDE SEQUENCE [LARGE SCALE GENOMIC DNA]</scope>
    <source>
        <strain evidence="1">AR-01</strain>
    </source>
</reference>
<accession>A0ABS8WQU9</accession>
<dbReference type="Gene3D" id="3.80.10.10">
    <property type="entry name" value="Ribonuclease Inhibitor"/>
    <property type="match status" value="1"/>
</dbReference>
<evidence type="ECO:0000313" key="2">
    <source>
        <dbReference type="Proteomes" id="UP000823775"/>
    </source>
</evidence>
<protein>
    <submittedName>
        <fullName evidence="1">Uncharacterized protein</fullName>
    </submittedName>
</protein>
<evidence type="ECO:0000313" key="1">
    <source>
        <dbReference type="EMBL" id="MCE3051544.1"/>
    </source>
</evidence>
<dbReference type="EMBL" id="JACEIK010008710">
    <property type="protein sequence ID" value="MCE3051544.1"/>
    <property type="molecule type" value="Genomic_DNA"/>
</dbReference>